<dbReference type="AlphaFoldDB" id="A0ABD6CA64"/>
<feature type="domain" description="YdbS-like PH" evidence="2">
    <location>
        <begin position="86"/>
        <end position="160"/>
    </location>
</feature>
<keyword evidence="4" id="KW-1185">Reference proteome</keyword>
<evidence type="ECO:0000313" key="3">
    <source>
        <dbReference type="EMBL" id="MFD1586822.1"/>
    </source>
</evidence>
<keyword evidence="1" id="KW-0472">Membrane</keyword>
<accession>A0ABD6CA64</accession>
<feature type="transmembrane region" description="Helical" evidence="1">
    <location>
        <begin position="23"/>
        <end position="46"/>
    </location>
</feature>
<dbReference type="EMBL" id="JBHUDJ010000003">
    <property type="protein sequence ID" value="MFD1586822.1"/>
    <property type="molecule type" value="Genomic_DNA"/>
</dbReference>
<evidence type="ECO:0000259" key="2">
    <source>
        <dbReference type="Pfam" id="PF03703"/>
    </source>
</evidence>
<evidence type="ECO:0000313" key="4">
    <source>
        <dbReference type="Proteomes" id="UP001597119"/>
    </source>
</evidence>
<dbReference type="Proteomes" id="UP001597119">
    <property type="component" value="Unassembled WGS sequence"/>
</dbReference>
<keyword evidence="1" id="KW-1133">Transmembrane helix</keyword>
<evidence type="ECO:0000256" key="1">
    <source>
        <dbReference type="SAM" id="Phobius"/>
    </source>
</evidence>
<feature type="transmembrane region" description="Helical" evidence="1">
    <location>
        <begin position="66"/>
        <end position="93"/>
    </location>
</feature>
<organism evidence="3 4">
    <name type="scientific">Halorientalis brevis</name>
    <dbReference type="NCBI Taxonomy" id="1126241"/>
    <lineage>
        <taxon>Archaea</taxon>
        <taxon>Methanobacteriati</taxon>
        <taxon>Methanobacteriota</taxon>
        <taxon>Stenosarchaea group</taxon>
        <taxon>Halobacteria</taxon>
        <taxon>Halobacteriales</taxon>
        <taxon>Haloarculaceae</taxon>
        <taxon>Halorientalis</taxon>
    </lineage>
</organism>
<protein>
    <submittedName>
        <fullName evidence="3">PH domain-containing protein</fullName>
    </submittedName>
</protein>
<gene>
    <name evidence="3" type="ORF">ACFR9U_07495</name>
</gene>
<dbReference type="RefSeq" id="WP_247375946.1">
    <property type="nucleotide sequence ID" value="NZ_JALLGV010000001.1"/>
</dbReference>
<name>A0ABD6CA64_9EURY</name>
<dbReference type="Pfam" id="PF03703">
    <property type="entry name" value="bPH_2"/>
    <property type="match status" value="1"/>
</dbReference>
<comment type="caution">
    <text evidence="3">The sequence shown here is derived from an EMBL/GenBank/DDBJ whole genome shotgun (WGS) entry which is preliminary data.</text>
</comment>
<dbReference type="InterPro" id="IPR005182">
    <property type="entry name" value="YdbS-like_PH"/>
</dbReference>
<proteinExistence type="predicted"/>
<reference evidence="3 4" key="1">
    <citation type="journal article" date="2019" name="Int. J. Syst. Evol. Microbiol.">
        <title>The Global Catalogue of Microorganisms (GCM) 10K type strain sequencing project: providing services to taxonomists for standard genome sequencing and annotation.</title>
        <authorList>
            <consortium name="The Broad Institute Genomics Platform"/>
            <consortium name="The Broad Institute Genome Sequencing Center for Infectious Disease"/>
            <person name="Wu L."/>
            <person name="Ma J."/>
        </authorList>
    </citation>
    <scope>NUCLEOTIDE SEQUENCE [LARGE SCALE GENOMIC DNA]</scope>
    <source>
        <strain evidence="3 4">CGMCC 1.12125</strain>
    </source>
</reference>
<sequence>MVERPGWASLEAEETIQWTGRPVVYPALSTVAKALAVAAIGLGVWLAGEGYVAVGPSMPASAPATLIGSLLAGIGVMGAVTPLLGWAGVGYLVTDEAVYRKRGLLFGSVESCNTDRVRSVTVAQPMPGDLFSYGRVHLASPDGEFVLRHVSDPADVAATISAQCDGASPPTN</sequence>
<keyword evidence="1" id="KW-0812">Transmembrane</keyword>